<dbReference type="Gene3D" id="3.40.630.30">
    <property type="match status" value="1"/>
</dbReference>
<dbReference type="GO" id="GO:0005874">
    <property type="term" value="C:microtubule"/>
    <property type="evidence" value="ECO:0007669"/>
    <property type="project" value="InterPro"/>
</dbReference>
<dbReference type="PANTHER" id="PTHR12327">
    <property type="entry name" value="ALPHA-TUBULIN N-ACETYLTRANSFERASE 1"/>
    <property type="match status" value="1"/>
</dbReference>
<dbReference type="SUPFAM" id="SSF55729">
    <property type="entry name" value="Acyl-CoA N-acyltransferases (Nat)"/>
    <property type="match status" value="1"/>
</dbReference>
<dbReference type="PANTHER" id="PTHR12327:SF0">
    <property type="entry name" value="ALPHA-TUBULIN N-ACETYLTRANSFERASE 1"/>
    <property type="match status" value="1"/>
</dbReference>
<name>A0AAV8WXR7_9CUCU</name>
<keyword evidence="2" id="KW-0012">Acyltransferase</keyword>
<feature type="domain" description="N-acetyltransferase" evidence="3">
    <location>
        <begin position="1"/>
        <end position="65"/>
    </location>
</feature>
<dbReference type="Proteomes" id="UP001162156">
    <property type="component" value="Unassembled WGS sequence"/>
</dbReference>
<dbReference type="InterPro" id="IPR038746">
    <property type="entry name" value="Atat"/>
</dbReference>
<dbReference type="CDD" id="cd04301">
    <property type="entry name" value="NAT_SF"/>
    <property type="match status" value="1"/>
</dbReference>
<dbReference type="EMBL" id="JANEYF010004433">
    <property type="protein sequence ID" value="KAJ8931218.1"/>
    <property type="molecule type" value="Genomic_DNA"/>
</dbReference>
<protein>
    <recommendedName>
        <fullName evidence="3">N-acetyltransferase domain-containing protein</fullName>
    </recommendedName>
</protein>
<dbReference type="PROSITE" id="PS51730">
    <property type="entry name" value="GNAT_ATAT"/>
    <property type="match status" value="1"/>
</dbReference>
<dbReference type="InterPro" id="IPR007965">
    <property type="entry name" value="GNAT_ATAT"/>
</dbReference>
<dbReference type="AlphaFoldDB" id="A0AAV8WXR7"/>
<sequence length="65" mass="7382">MHNGKGAVTGMLKTGTKGLYVFDKEGQHYQVSPPCILDFYVHESRQRNGLGKQLFEHMLKVSIFI</sequence>
<evidence type="ECO:0000256" key="2">
    <source>
        <dbReference type="ARBA" id="ARBA00023315"/>
    </source>
</evidence>
<comment type="caution">
    <text evidence="4">The sequence shown here is derived from an EMBL/GenBank/DDBJ whole genome shotgun (WGS) entry which is preliminary data.</text>
</comment>
<dbReference type="Pfam" id="PF05301">
    <property type="entry name" value="Acetyltransf_16"/>
    <property type="match status" value="1"/>
</dbReference>
<keyword evidence="5" id="KW-1185">Reference proteome</keyword>
<dbReference type="InterPro" id="IPR016181">
    <property type="entry name" value="Acyl_CoA_acyltransferase"/>
</dbReference>
<dbReference type="GO" id="GO:0019799">
    <property type="term" value="F:tubulin N-acetyltransferase activity"/>
    <property type="evidence" value="ECO:0007669"/>
    <property type="project" value="InterPro"/>
</dbReference>
<evidence type="ECO:0000313" key="4">
    <source>
        <dbReference type="EMBL" id="KAJ8931218.1"/>
    </source>
</evidence>
<reference evidence="4" key="1">
    <citation type="journal article" date="2023" name="Insect Mol. Biol.">
        <title>Genome sequencing provides insights into the evolution of gene families encoding plant cell wall-degrading enzymes in longhorned beetles.</title>
        <authorList>
            <person name="Shin N.R."/>
            <person name="Okamura Y."/>
            <person name="Kirsch R."/>
            <person name="Pauchet Y."/>
        </authorList>
    </citation>
    <scope>NUCLEOTIDE SEQUENCE</scope>
    <source>
        <strain evidence="4">RBIC_L_NR</strain>
    </source>
</reference>
<evidence type="ECO:0000256" key="1">
    <source>
        <dbReference type="ARBA" id="ARBA00022679"/>
    </source>
</evidence>
<proteinExistence type="predicted"/>
<accession>A0AAV8WXR7</accession>
<evidence type="ECO:0000313" key="5">
    <source>
        <dbReference type="Proteomes" id="UP001162156"/>
    </source>
</evidence>
<keyword evidence="1" id="KW-0808">Transferase</keyword>
<organism evidence="4 5">
    <name type="scientific">Rhamnusium bicolor</name>
    <dbReference type="NCBI Taxonomy" id="1586634"/>
    <lineage>
        <taxon>Eukaryota</taxon>
        <taxon>Metazoa</taxon>
        <taxon>Ecdysozoa</taxon>
        <taxon>Arthropoda</taxon>
        <taxon>Hexapoda</taxon>
        <taxon>Insecta</taxon>
        <taxon>Pterygota</taxon>
        <taxon>Neoptera</taxon>
        <taxon>Endopterygota</taxon>
        <taxon>Coleoptera</taxon>
        <taxon>Polyphaga</taxon>
        <taxon>Cucujiformia</taxon>
        <taxon>Chrysomeloidea</taxon>
        <taxon>Cerambycidae</taxon>
        <taxon>Lepturinae</taxon>
        <taxon>Rhagiini</taxon>
        <taxon>Rhamnusium</taxon>
    </lineage>
</organism>
<gene>
    <name evidence="4" type="ORF">NQ314_015915</name>
</gene>
<evidence type="ECO:0000259" key="3">
    <source>
        <dbReference type="PROSITE" id="PS51730"/>
    </source>
</evidence>